<keyword evidence="1" id="KW-0732">Signal</keyword>
<dbReference type="Proteomes" id="UP000199659">
    <property type="component" value="Unassembled WGS sequence"/>
</dbReference>
<name>A0A1I6LRR8_9FIRM</name>
<protein>
    <recommendedName>
        <fullName evidence="4">Lipoprotein</fullName>
    </recommendedName>
</protein>
<evidence type="ECO:0008006" key="4">
    <source>
        <dbReference type="Google" id="ProtNLM"/>
    </source>
</evidence>
<dbReference type="RefSeq" id="WP_092563893.1">
    <property type="nucleotide sequence ID" value="NZ_FOYZ01000020.1"/>
</dbReference>
<evidence type="ECO:0000313" key="2">
    <source>
        <dbReference type="EMBL" id="SFS06151.1"/>
    </source>
</evidence>
<dbReference type="EMBL" id="FOYZ01000020">
    <property type="protein sequence ID" value="SFS06151.1"/>
    <property type="molecule type" value="Genomic_DNA"/>
</dbReference>
<feature type="chain" id="PRO_5039441407" description="Lipoprotein" evidence="1">
    <location>
        <begin position="24"/>
        <end position="202"/>
    </location>
</feature>
<evidence type="ECO:0000313" key="3">
    <source>
        <dbReference type="Proteomes" id="UP000199659"/>
    </source>
</evidence>
<feature type="signal peptide" evidence="1">
    <location>
        <begin position="1"/>
        <end position="23"/>
    </location>
</feature>
<dbReference type="OrthoDB" id="2633851at2"/>
<dbReference type="PROSITE" id="PS51257">
    <property type="entry name" value="PROKAR_LIPOPROTEIN"/>
    <property type="match status" value="1"/>
</dbReference>
<dbReference type="AlphaFoldDB" id="A0A1I6LRR8"/>
<dbReference type="STRING" id="37658.SAMN05661086_03516"/>
<organism evidence="2 3">
    <name type="scientific">Anaeromicropila populeti</name>
    <dbReference type="NCBI Taxonomy" id="37658"/>
    <lineage>
        <taxon>Bacteria</taxon>
        <taxon>Bacillati</taxon>
        <taxon>Bacillota</taxon>
        <taxon>Clostridia</taxon>
        <taxon>Lachnospirales</taxon>
        <taxon>Lachnospiraceae</taxon>
        <taxon>Anaeromicropila</taxon>
    </lineage>
</organism>
<gene>
    <name evidence="2" type="ORF">SAMN05661086_03516</name>
</gene>
<reference evidence="2 3" key="1">
    <citation type="submission" date="2016-10" db="EMBL/GenBank/DDBJ databases">
        <authorList>
            <person name="de Groot N.N."/>
        </authorList>
    </citation>
    <scope>NUCLEOTIDE SEQUENCE [LARGE SCALE GENOMIC DNA]</scope>
    <source>
        <strain evidence="2 3">743A</strain>
    </source>
</reference>
<accession>A0A1I6LRR8</accession>
<keyword evidence="3" id="KW-1185">Reference proteome</keyword>
<evidence type="ECO:0000256" key="1">
    <source>
        <dbReference type="SAM" id="SignalP"/>
    </source>
</evidence>
<sequence length="202" mass="22044">MKKKGFIALCFCSALFLFGCSNKTDNLSETSNNVNTTSTVSISADYPTYDSANSLVDAADLVLDGKVIGITEESLNVSGSQTDDNTDTGSTDTSQLPYTIYEVEIFTVYKGECADKTIKIKQLDTVDSADIVQEKEYLFTLASFPDSYPSLLNVTQSVYELNTTDSSIKSASSKAENSEQTNFTTNKEITLNDIMNVLNETK</sequence>
<proteinExistence type="predicted"/>